<sequence>MKKIKMTEKDFNELCKNIVNDELCLYKGEGCYEPECNKCWKEILIKYIDVN</sequence>
<organism evidence="1">
    <name type="scientific">Clostridium perfringens</name>
    <dbReference type="NCBI Taxonomy" id="1502"/>
    <lineage>
        <taxon>Bacteria</taxon>
        <taxon>Bacillati</taxon>
        <taxon>Bacillota</taxon>
        <taxon>Clostridia</taxon>
        <taxon>Eubacteriales</taxon>
        <taxon>Clostridiaceae</taxon>
        <taxon>Clostridium</taxon>
    </lineage>
</organism>
<dbReference type="EMBL" id="DACTCB010000031">
    <property type="protein sequence ID" value="HAT4309348.1"/>
    <property type="molecule type" value="Genomic_DNA"/>
</dbReference>
<comment type="caution">
    <text evidence="1">The sequence shown here is derived from an EMBL/GenBank/DDBJ whole genome shotgun (WGS) entry which is preliminary data.</text>
</comment>
<dbReference type="AlphaFoldDB" id="A0A8H9UYX0"/>
<reference evidence="1" key="1">
    <citation type="journal article" date="2018" name="Genome Biol.">
        <title>SKESA: strategic k-mer extension for scrupulous assemblies.</title>
        <authorList>
            <person name="Souvorov A."/>
            <person name="Agarwala R."/>
            <person name="Lipman D.J."/>
        </authorList>
    </citation>
    <scope>NUCLEOTIDE SEQUENCE</scope>
    <source>
        <strain evidence="1">C8</strain>
    </source>
</reference>
<evidence type="ECO:0000313" key="1">
    <source>
        <dbReference type="EMBL" id="HAT4309348.1"/>
    </source>
</evidence>
<dbReference type="Proteomes" id="UP000859547">
    <property type="component" value="Unassembled WGS sequence"/>
</dbReference>
<protein>
    <submittedName>
        <fullName evidence="1">Uncharacterized protein</fullName>
    </submittedName>
</protein>
<proteinExistence type="predicted"/>
<dbReference type="RefSeq" id="WP_004456472.1">
    <property type="nucleotide sequence ID" value="NZ_CATNXJ010000017.1"/>
</dbReference>
<gene>
    <name evidence="1" type="ORF">I9080_003203</name>
</gene>
<accession>A0A8H9UYX0</accession>
<name>A0A8H9UYX0_CLOPF</name>
<reference evidence="1" key="2">
    <citation type="submission" date="2020-07" db="EMBL/GenBank/DDBJ databases">
        <authorList>
            <consortium name="NCBI Pathogen Detection Project"/>
        </authorList>
    </citation>
    <scope>NUCLEOTIDE SEQUENCE</scope>
    <source>
        <strain evidence="1">C8</strain>
    </source>
</reference>